<reference evidence="1" key="1">
    <citation type="submission" date="2022-04" db="EMBL/GenBank/DDBJ databases">
        <authorList>
            <person name="Ren T."/>
        </authorList>
    </citation>
    <scope>NUCLEOTIDE SEQUENCE</scope>
    <source>
        <strain evidence="1">F63249</strain>
    </source>
</reference>
<dbReference type="RefSeq" id="WP_248413618.1">
    <property type="nucleotide sequence ID" value="NZ_JALPQF010000015.1"/>
</dbReference>
<keyword evidence="2" id="KW-1185">Reference proteome</keyword>
<evidence type="ECO:0000313" key="1">
    <source>
        <dbReference type="EMBL" id="MCK8481789.1"/>
    </source>
</evidence>
<dbReference type="Proteomes" id="UP001203687">
    <property type="component" value="Unassembled WGS sequence"/>
</dbReference>
<comment type="caution">
    <text evidence="1">The sequence shown here is derived from an EMBL/GenBank/DDBJ whole genome shotgun (WGS) entry which is preliminary data.</text>
</comment>
<organism evidence="1 2">
    <name type="scientific">Psychroserpens algicola</name>
    <dbReference type="NCBI Taxonomy" id="1719034"/>
    <lineage>
        <taxon>Bacteria</taxon>
        <taxon>Pseudomonadati</taxon>
        <taxon>Bacteroidota</taxon>
        <taxon>Flavobacteriia</taxon>
        <taxon>Flavobacteriales</taxon>
        <taxon>Flavobacteriaceae</taxon>
        <taxon>Psychroserpens</taxon>
    </lineage>
</organism>
<evidence type="ECO:0000313" key="2">
    <source>
        <dbReference type="Proteomes" id="UP001203687"/>
    </source>
</evidence>
<accession>A0ABT0HBP0</accession>
<sequence>MRVSSSNKTPILFLTALAILVVALFLLNSNNTSDSKYPSAPEGIVQSSPLDLVQITVTEKVYEKLEKKRYRALDLGTLETSELDYVPATITFNGIEYLAEIRLKGDWTDHLEGDKWSFRVKLKGDETILGMRKFSLHSPVTRRFLNEWMYHKATKKENLIGLRYNFVEGKIHIKTSNNSYINKSVGVYAIEETFDKRTIESNKRKESVILKFSEDYWWNEVKKSNSIALDNGLAFTAFLNSNLISNAKYPITVFSEDKVLADSVMKSYFDIGKNLLEDVRQNRIYLSDAFDAKKLAMDTALMNLFGAYHGSILINARYYYNPITSKLEPITFDGYSGVKLKEFKPFLFEGKKGDSLYLKELAAALHKVSQPEYLRELIKENKKELDYFDKILKNEFKSKLFNDENLVYNQNIIRKELDQMTQELGIENLNSSSQPLTNIKLANLTDLAIWDKRNVALTSSNQQYKGQQYYTISKNTSGAGFINISSIPVNFGTTVSISIKAKKGENSSVFGLRIQDIYPSRVDAIFDLNKGLVKEVFKDGSFEEETATIKALGNGWYECIIMAKVNSNKLNVIFGPTTPNKSAFNWEGKVSTEANVNVIPKSITIEEH</sequence>
<dbReference type="EMBL" id="JALPQF010000015">
    <property type="protein sequence ID" value="MCK8481789.1"/>
    <property type="molecule type" value="Genomic_DNA"/>
</dbReference>
<gene>
    <name evidence="1" type="ORF">MUY34_14245</name>
</gene>
<proteinExistence type="predicted"/>
<protein>
    <submittedName>
        <fullName evidence="1">Uncharacterized protein</fullName>
    </submittedName>
</protein>
<name>A0ABT0HBP0_9FLAO</name>